<accession>A0A1G6KEK0</accession>
<dbReference type="Pfam" id="PF02082">
    <property type="entry name" value="Rrf2"/>
    <property type="match status" value="1"/>
</dbReference>
<dbReference type="NCBIfam" id="TIGR00738">
    <property type="entry name" value="rrf2_super"/>
    <property type="match status" value="1"/>
</dbReference>
<keyword evidence="2" id="KW-1185">Reference proteome</keyword>
<evidence type="ECO:0000313" key="1">
    <source>
        <dbReference type="EMBL" id="SDC28995.1"/>
    </source>
</evidence>
<dbReference type="PANTHER" id="PTHR33221">
    <property type="entry name" value="WINGED HELIX-TURN-HELIX TRANSCRIPTIONAL REGULATOR, RRF2 FAMILY"/>
    <property type="match status" value="1"/>
</dbReference>
<dbReference type="PANTHER" id="PTHR33221:SF15">
    <property type="entry name" value="HTH-TYPE TRANSCRIPTIONAL REGULATOR YWGB-RELATED"/>
    <property type="match status" value="1"/>
</dbReference>
<dbReference type="EMBL" id="FMZL01000007">
    <property type="protein sequence ID" value="SDC28995.1"/>
    <property type="molecule type" value="Genomic_DNA"/>
</dbReference>
<dbReference type="InterPro" id="IPR000944">
    <property type="entry name" value="Tscrpt_reg_Rrf2"/>
</dbReference>
<dbReference type="InterPro" id="IPR036390">
    <property type="entry name" value="WH_DNA-bd_sf"/>
</dbReference>
<dbReference type="Proteomes" id="UP000198528">
    <property type="component" value="Unassembled WGS sequence"/>
</dbReference>
<evidence type="ECO:0000313" key="2">
    <source>
        <dbReference type="Proteomes" id="UP000198528"/>
    </source>
</evidence>
<organism evidence="1 2">
    <name type="scientific">Parafannyhessea umbonata</name>
    <dbReference type="NCBI Taxonomy" id="604330"/>
    <lineage>
        <taxon>Bacteria</taxon>
        <taxon>Bacillati</taxon>
        <taxon>Actinomycetota</taxon>
        <taxon>Coriobacteriia</taxon>
        <taxon>Coriobacteriales</taxon>
        <taxon>Atopobiaceae</taxon>
        <taxon>Parafannyhessea</taxon>
    </lineage>
</organism>
<reference evidence="2" key="1">
    <citation type="submission" date="2016-10" db="EMBL/GenBank/DDBJ databases">
        <authorList>
            <person name="Varghese N."/>
            <person name="Submissions S."/>
        </authorList>
    </citation>
    <scope>NUCLEOTIDE SEQUENCE [LARGE SCALE GENOMIC DNA]</scope>
    <source>
        <strain evidence="2">DSM 22619</strain>
    </source>
</reference>
<dbReference type="RefSeq" id="WP_090846116.1">
    <property type="nucleotide sequence ID" value="NZ_FMZL01000007.1"/>
</dbReference>
<dbReference type="PROSITE" id="PS51197">
    <property type="entry name" value="HTH_RRF2_2"/>
    <property type="match status" value="1"/>
</dbReference>
<sequence>MDISRKTDYSLRMLAELVRSDGVVSVRAAAEKNGIPYSFARSIQHDLVAAGIIESMRGARGGMRLCVDPREVTMRQVIEAIQGPVYVATCGTAGPEGAACPFRPECHFNPVWCEAERILTRYFDSISLYEVVCEHKHPALTPESGFEVLGPAARVPDVPSAR</sequence>
<dbReference type="Gene3D" id="1.10.10.10">
    <property type="entry name" value="Winged helix-like DNA-binding domain superfamily/Winged helix DNA-binding domain"/>
    <property type="match status" value="1"/>
</dbReference>
<gene>
    <name evidence="1" type="ORF">SAMN04487824_10787</name>
</gene>
<protein>
    <submittedName>
        <fullName evidence="1">Transcriptional regulator, BadM/Rrf2 family</fullName>
    </submittedName>
</protein>
<name>A0A1G6KEK0_9ACTN</name>
<dbReference type="InterPro" id="IPR036388">
    <property type="entry name" value="WH-like_DNA-bd_sf"/>
</dbReference>
<dbReference type="STRING" id="604330.SAMN04489857_1959"/>
<dbReference type="AlphaFoldDB" id="A0A1G6KEK0"/>
<dbReference type="GO" id="GO:0005829">
    <property type="term" value="C:cytosol"/>
    <property type="evidence" value="ECO:0007669"/>
    <property type="project" value="TreeGrafter"/>
</dbReference>
<proteinExistence type="predicted"/>
<dbReference type="SUPFAM" id="SSF46785">
    <property type="entry name" value="Winged helix' DNA-binding domain"/>
    <property type="match status" value="1"/>
</dbReference>
<dbReference type="GO" id="GO:0003700">
    <property type="term" value="F:DNA-binding transcription factor activity"/>
    <property type="evidence" value="ECO:0007669"/>
    <property type="project" value="TreeGrafter"/>
</dbReference>